<dbReference type="EC" id="5.6.2.3" evidence="6"/>
<accession>H5T8S0</accession>
<comment type="catalytic activity">
    <reaction evidence="7">
        <text>ATP + H2O = ADP + phosphate + H(+)</text>
        <dbReference type="Rhea" id="RHEA:13065"/>
        <dbReference type="ChEBI" id="CHEBI:15377"/>
        <dbReference type="ChEBI" id="CHEBI:15378"/>
        <dbReference type="ChEBI" id="CHEBI:30616"/>
        <dbReference type="ChEBI" id="CHEBI:43474"/>
        <dbReference type="ChEBI" id="CHEBI:456216"/>
        <dbReference type="EC" id="5.6.2.3"/>
    </reaction>
</comment>
<reference evidence="9 10" key="1">
    <citation type="journal article" date="2012" name="J. Bacteriol.">
        <title>Genome sequence of proteorhodopsin-containing sea ice bacterium Glaciecola punicea ACAM 611T.</title>
        <authorList>
            <person name="Qin Q.-L."/>
            <person name="Xie B.-B."/>
            <person name="Shu Y.-L."/>
            <person name="Rong J.-C."/>
            <person name="Zhao D.-L."/>
            <person name="Zhang X.-Y."/>
            <person name="Chen X.-L."/>
            <person name="Zhou B.-C."/>
            <person name="Zhanga Y.-Z."/>
        </authorList>
    </citation>
    <scope>NUCLEOTIDE SEQUENCE [LARGE SCALE GENOMIC DNA]</scope>
    <source>
        <strain evidence="9 10">ACAM 611</strain>
    </source>
</reference>
<evidence type="ECO:0000256" key="3">
    <source>
        <dbReference type="ARBA" id="ARBA00022801"/>
    </source>
</evidence>
<dbReference type="eggNOG" id="COG1199">
    <property type="taxonomic scope" value="Bacteria"/>
</dbReference>
<evidence type="ECO:0000256" key="5">
    <source>
        <dbReference type="ARBA" id="ARBA00038058"/>
    </source>
</evidence>
<dbReference type="SMART" id="SM00491">
    <property type="entry name" value="HELICc2"/>
    <property type="match status" value="1"/>
</dbReference>
<dbReference type="EMBL" id="BAET01000007">
    <property type="protein sequence ID" value="GAB54697.1"/>
    <property type="molecule type" value="Genomic_DNA"/>
</dbReference>
<keyword evidence="9" id="KW-0347">Helicase</keyword>
<dbReference type="Pfam" id="PF13307">
    <property type="entry name" value="Helicase_C_2"/>
    <property type="match status" value="1"/>
</dbReference>
<dbReference type="Proteomes" id="UP000053586">
    <property type="component" value="Unassembled WGS sequence"/>
</dbReference>
<evidence type="ECO:0000256" key="6">
    <source>
        <dbReference type="ARBA" id="ARBA00044969"/>
    </source>
</evidence>
<feature type="domain" description="Helicase ATP-binding" evidence="8">
    <location>
        <begin position="30"/>
        <end position="292"/>
    </location>
</feature>
<dbReference type="InterPro" id="IPR027417">
    <property type="entry name" value="P-loop_NTPase"/>
</dbReference>
<evidence type="ECO:0000313" key="10">
    <source>
        <dbReference type="Proteomes" id="UP000053586"/>
    </source>
</evidence>
<gene>
    <name evidence="9" type="primary">dinG</name>
    <name evidence="9" type="ORF">GPUN_0553</name>
</gene>
<dbReference type="GO" id="GO:0006281">
    <property type="term" value="P:DNA repair"/>
    <property type="evidence" value="ECO:0007669"/>
    <property type="project" value="TreeGrafter"/>
</dbReference>
<keyword evidence="10" id="KW-1185">Reference proteome</keyword>
<dbReference type="SMART" id="SM00487">
    <property type="entry name" value="DEXDc"/>
    <property type="match status" value="1"/>
</dbReference>
<name>H5T8S0_9ALTE</name>
<comment type="caution">
    <text evidence="9">The sequence shown here is derived from an EMBL/GenBank/DDBJ whole genome shotgun (WGS) entry which is preliminary data.</text>
</comment>
<dbReference type="PANTHER" id="PTHR11472">
    <property type="entry name" value="DNA REPAIR DEAD HELICASE RAD3/XP-D SUBFAMILY MEMBER"/>
    <property type="match status" value="1"/>
</dbReference>
<dbReference type="GO" id="GO:0016887">
    <property type="term" value="F:ATP hydrolysis activity"/>
    <property type="evidence" value="ECO:0007669"/>
    <property type="project" value="RHEA"/>
</dbReference>
<dbReference type="InterPro" id="IPR011545">
    <property type="entry name" value="DEAD/DEAH_box_helicase_dom"/>
</dbReference>
<sequence>MTPEQSSSAKRSPQQQLSNKVSDFFAQDGPLAGVLRDYQVRQQQLDLSVAIEQALASKTALIAEAGTGTGKTFAYLVPAIQSQQKVIISTGTKNLQEQLFKRDLPLVKELINKQKDTALLKGRSNYLCLHRIKLNELSTRGIEQETLLEYKMVQKWSVGTQTGDMSDLKGLKEDARVLPMVTSTIDNCLGKDCSYYDDCFLVKARQKAMQADVVIVNHHLFFADLALKEQGFGELIPAADCIIFDEAHLVPDIASEYFGENFSTRQLNDQLKDLIKLQKVSVKDANQLSEFAEKCQYAVSDLRMQFPSDSERGNWLGAMKRVPVVEQITQLLNYLGNLLEVGKIHGGRDKDLDALLEKISTNTERLRLFTISTHKDVSLWFETTKYHLMLHLTPLSIAKQFSKVMNEREASWVFTSATLAINGEFTHFQKLMGLQDADSLCFDSPFDYQKQAILCVPRYLPEPSSKNIKQALVDTAITLIQAAKGRCFILFTSHYMMREVSSLVKERIDNPIYVQGERSKSAILEDYLANPESALFATGAFWEGVDVKGDDLLCVMIDKLPFASPDDPLLKARLDDCQKQGGSPFFDIQIPQAVIALKQGAGRLIRDFQDRGVLVICDNRLVTKPYASTFLASLPDMRKTRDLKTVQAFLSSIS</sequence>
<evidence type="ECO:0000256" key="7">
    <source>
        <dbReference type="ARBA" id="ARBA00048954"/>
    </source>
</evidence>
<dbReference type="STRING" id="56804.BAE46_07765"/>
<dbReference type="GO" id="GO:0043139">
    <property type="term" value="F:5'-3' DNA helicase activity"/>
    <property type="evidence" value="ECO:0007669"/>
    <property type="project" value="UniProtKB-EC"/>
</dbReference>
<dbReference type="PROSITE" id="PS51193">
    <property type="entry name" value="HELICASE_ATP_BIND_2"/>
    <property type="match status" value="1"/>
</dbReference>
<dbReference type="Gene3D" id="3.40.50.300">
    <property type="entry name" value="P-loop containing nucleotide triphosphate hydrolases"/>
    <property type="match status" value="2"/>
</dbReference>
<evidence type="ECO:0000256" key="4">
    <source>
        <dbReference type="ARBA" id="ARBA00022840"/>
    </source>
</evidence>
<keyword evidence="2" id="KW-0547">Nucleotide-binding</keyword>
<dbReference type="GO" id="GO:0005524">
    <property type="term" value="F:ATP binding"/>
    <property type="evidence" value="ECO:0007669"/>
    <property type="project" value="UniProtKB-KW"/>
</dbReference>
<dbReference type="PANTHER" id="PTHR11472:SF34">
    <property type="entry name" value="REGULATOR OF TELOMERE ELONGATION HELICASE 1"/>
    <property type="match status" value="1"/>
</dbReference>
<organism evidence="9 10">
    <name type="scientific">Glaciecola punicea ACAM 611</name>
    <dbReference type="NCBI Taxonomy" id="1121923"/>
    <lineage>
        <taxon>Bacteria</taxon>
        <taxon>Pseudomonadati</taxon>
        <taxon>Pseudomonadota</taxon>
        <taxon>Gammaproteobacteria</taxon>
        <taxon>Alteromonadales</taxon>
        <taxon>Alteromonadaceae</taxon>
        <taxon>Glaciecola</taxon>
    </lineage>
</organism>
<protein>
    <recommendedName>
        <fullName evidence="6">DNA 5'-3' helicase</fullName>
        <ecNumber evidence="6">5.6.2.3</ecNumber>
    </recommendedName>
</protein>
<dbReference type="OrthoDB" id="9805194at2"/>
<dbReference type="AlphaFoldDB" id="H5T8S0"/>
<dbReference type="InterPro" id="IPR014013">
    <property type="entry name" value="Helic_SF1/SF2_ATP-bd_DinG/Rad3"/>
</dbReference>
<comment type="similarity">
    <text evidence="5">Belongs to the helicase family. DinG subfamily.</text>
</comment>
<dbReference type="GO" id="GO:0003676">
    <property type="term" value="F:nucleic acid binding"/>
    <property type="evidence" value="ECO:0007669"/>
    <property type="project" value="InterPro"/>
</dbReference>
<dbReference type="InterPro" id="IPR006555">
    <property type="entry name" value="ATP-dep_Helicase_C"/>
</dbReference>
<evidence type="ECO:0000313" key="9">
    <source>
        <dbReference type="EMBL" id="GAB54697.1"/>
    </source>
</evidence>
<evidence type="ECO:0000256" key="2">
    <source>
        <dbReference type="ARBA" id="ARBA00022741"/>
    </source>
</evidence>
<dbReference type="InterPro" id="IPR014001">
    <property type="entry name" value="Helicase_ATP-bd"/>
</dbReference>
<evidence type="ECO:0000256" key="1">
    <source>
        <dbReference type="ARBA" id="ARBA00001966"/>
    </source>
</evidence>
<dbReference type="RefSeq" id="WP_006003155.1">
    <property type="nucleotide sequence ID" value="NZ_BAET01000007.1"/>
</dbReference>
<keyword evidence="3 9" id="KW-0378">Hydrolase</keyword>
<dbReference type="SUPFAM" id="SSF52540">
    <property type="entry name" value="P-loop containing nucleoside triphosphate hydrolases"/>
    <property type="match status" value="1"/>
</dbReference>
<comment type="cofactor">
    <cofactor evidence="1">
        <name>[4Fe-4S] cluster</name>
        <dbReference type="ChEBI" id="CHEBI:49883"/>
    </cofactor>
</comment>
<dbReference type="InterPro" id="IPR045028">
    <property type="entry name" value="DinG/Rad3-like"/>
</dbReference>
<reference evidence="9 10" key="2">
    <citation type="journal article" date="2017" name="Antonie Van Leeuwenhoek">
        <title>Rhizobium rhizosphaerae sp. nov., a novel species isolated from rice rhizosphere.</title>
        <authorList>
            <person name="Zhao J.J."/>
            <person name="Zhang J."/>
            <person name="Zhang R.J."/>
            <person name="Zhang C.W."/>
            <person name="Yin H.Q."/>
            <person name="Zhang X.X."/>
        </authorList>
    </citation>
    <scope>NUCLEOTIDE SEQUENCE [LARGE SCALE GENOMIC DNA]</scope>
    <source>
        <strain evidence="9 10">ACAM 611</strain>
    </source>
</reference>
<dbReference type="Pfam" id="PF00270">
    <property type="entry name" value="DEAD"/>
    <property type="match status" value="1"/>
</dbReference>
<proteinExistence type="inferred from homology"/>
<evidence type="ECO:0000259" key="8">
    <source>
        <dbReference type="PROSITE" id="PS51193"/>
    </source>
</evidence>
<keyword evidence="4" id="KW-0067">ATP-binding</keyword>